<sequence>MTYLSRTARALSRSSILVNRVTLRPMTTIGENLKSKERYEESRFMKKQDEMNLDKMKQMKQLKIEEEQMLREEALHKEVIEPRMHDAAKILEETGERVSDAALKNLSKWKLDL</sequence>
<accession>A0AAD2G8X7</accession>
<dbReference type="Proteomes" id="UP001295423">
    <property type="component" value="Unassembled WGS sequence"/>
</dbReference>
<organism evidence="1 2">
    <name type="scientific">Cylindrotheca closterium</name>
    <dbReference type="NCBI Taxonomy" id="2856"/>
    <lineage>
        <taxon>Eukaryota</taxon>
        <taxon>Sar</taxon>
        <taxon>Stramenopiles</taxon>
        <taxon>Ochrophyta</taxon>
        <taxon>Bacillariophyta</taxon>
        <taxon>Bacillariophyceae</taxon>
        <taxon>Bacillariophycidae</taxon>
        <taxon>Bacillariales</taxon>
        <taxon>Bacillariaceae</taxon>
        <taxon>Cylindrotheca</taxon>
    </lineage>
</organism>
<name>A0AAD2G8X7_9STRA</name>
<evidence type="ECO:0000313" key="1">
    <source>
        <dbReference type="EMBL" id="CAJ1965855.1"/>
    </source>
</evidence>
<evidence type="ECO:0000313" key="2">
    <source>
        <dbReference type="Proteomes" id="UP001295423"/>
    </source>
</evidence>
<proteinExistence type="predicted"/>
<comment type="caution">
    <text evidence="1">The sequence shown here is derived from an EMBL/GenBank/DDBJ whole genome shotgun (WGS) entry which is preliminary data.</text>
</comment>
<protein>
    <submittedName>
        <fullName evidence="1">Uncharacterized protein</fullName>
    </submittedName>
</protein>
<dbReference type="EMBL" id="CAKOGP040002230">
    <property type="protein sequence ID" value="CAJ1965855.1"/>
    <property type="molecule type" value="Genomic_DNA"/>
</dbReference>
<reference evidence="1" key="1">
    <citation type="submission" date="2023-08" db="EMBL/GenBank/DDBJ databases">
        <authorList>
            <person name="Audoor S."/>
            <person name="Bilcke G."/>
        </authorList>
    </citation>
    <scope>NUCLEOTIDE SEQUENCE</scope>
</reference>
<dbReference type="AlphaFoldDB" id="A0AAD2G8X7"/>
<gene>
    <name evidence="1" type="ORF">CYCCA115_LOCUS21445</name>
</gene>
<keyword evidence="2" id="KW-1185">Reference proteome</keyword>